<evidence type="ECO:0000256" key="1">
    <source>
        <dbReference type="ARBA" id="ARBA00004141"/>
    </source>
</evidence>
<evidence type="ECO:0000313" key="8">
    <source>
        <dbReference type="Proteomes" id="UP000179920"/>
    </source>
</evidence>
<dbReference type="PANTHER" id="PTHR11706:SF101">
    <property type="entry name" value="MANGANESE TRANSPORTER SMF1"/>
    <property type="match status" value="1"/>
</dbReference>
<dbReference type="PANTHER" id="PTHR11706">
    <property type="entry name" value="SOLUTE CARRIER PROTEIN FAMILY 11 MEMBER"/>
    <property type="match status" value="1"/>
</dbReference>
<feature type="transmembrane region" description="Helical" evidence="6">
    <location>
        <begin position="39"/>
        <end position="56"/>
    </location>
</feature>
<accession>A0A1K0GXE1</accession>
<feature type="transmembrane region" description="Helical" evidence="6">
    <location>
        <begin position="441"/>
        <end position="464"/>
    </location>
</feature>
<dbReference type="OrthoDB" id="409173at2759"/>
<evidence type="ECO:0000256" key="6">
    <source>
        <dbReference type="SAM" id="Phobius"/>
    </source>
</evidence>
<feature type="transmembrane region" description="Helical" evidence="6">
    <location>
        <begin position="484"/>
        <end position="503"/>
    </location>
</feature>
<dbReference type="GO" id="GO:0034755">
    <property type="term" value="P:iron ion transmembrane transport"/>
    <property type="evidence" value="ECO:0007669"/>
    <property type="project" value="TreeGrafter"/>
</dbReference>
<feature type="transmembrane region" description="Helical" evidence="6">
    <location>
        <begin position="385"/>
        <end position="410"/>
    </location>
</feature>
<feature type="compositionally biased region" description="Basic and acidic residues" evidence="5">
    <location>
        <begin position="612"/>
        <end position="621"/>
    </location>
</feature>
<organism evidence="7 8">
    <name type="scientific">Ustilago bromivora</name>
    <dbReference type="NCBI Taxonomy" id="307758"/>
    <lineage>
        <taxon>Eukaryota</taxon>
        <taxon>Fungi</taxon>
        <taxon>Dikarya</taxon>
        <taxon>Basidiomycota</taxon>
        <taxon>Ustilaginomycotina</taxon>
        <taxon>Ustilaginomycetes</taxon>
        <taxon>Ustilaginales</taxon>
        <taxon>Ustilaginaceae</taxon>
        <taxon>Ustilago</taxon>
    </lineage>
</organism>
<dbReference type="Pfam" id="PF01566">
    <property type="entry name" value="Nramp"/>
    <property type="match status" value="2"/>
</dbReference>
<dbReference type="GO" id="GO:0005886">
    <property type="term" value="C:plasma membrane"/>
    <property type="evidence" value="ECO:0007669"/>
    <property type="project" value="TreeGrafter"/>
</dbReference>
<evidence type="ECO:0000256" key="2">
    <source>
        <dbReference type="ARBA" id="ARBA00022692"/>
    </source>
</evidence>
<feature type="transmembrane region" description="Helical" evidence="6">
    <location>
        <begin position="509"/>
        <end position="531"/>
    </location>
</feature>
<protein>
    <submittedName>
        <fullName evidence="7">Related to vacuolar transport protein ESP1</fullName>
    </submittedName>
</protein>
<keyword evidence="4 6" id="KW-0472">Membrane</keyword>
<dbReference type="AlphaFoldDB" id="A0A1K0GXE1"/>
<dbReference type="PRINTS" id="PR00447">
    <property type="entry name" value="NATRESASSCMP"/>
</dbReference>
<feature type="transmembrane region" description="Helical" evidence="6">
    <location>
        <begin position="68"/>
        <end position="89"/>
    </location>
</feature>
<dbReference type="Proteomes" id="UP000179920">
    <property type="component" value="Chromosome XVIII"/>
</dbReference>
<feature type="transmembrane region" description="Helical" evidence="6">
    <location>
        <begin position="163"/>
        <end position="185"/>
    </location>
</feature>
<dbReference type="EMBL" id="LT558134">
    <property type="protein sequence ID" value="SAM85671.1"/>
    <property type="molecule type" value="Genomic_DNA"/>
</dbReference>
<feature type="compositionally biased region" description="Polar residues" evidence="5">
    <location>
        <begin position="622"/>
        <end position="651"/>
    </location>
</feature>
<keyword evidence="2 6" id="KW-0812">Transmembrane</keyword>
<name>A0A1K0GXE1_9BASI</name>
<feature type="compositionally biased region" description="Low complexity" evidence="5">
    <location>
        <begin position="556"/>
        <end position="565"/>
    </location>
</feature>
<feature type="region of interest" description="Disordered" evidence="5">
    <location>
        <begin position="337"/>
        <end position="366"/>
    </location>
</feature>
<dbReference type="InterPro" id="IPR001046">
    <property type="entry name" value="NRAMP_fam"/>
</dbReference>
<evidence type="ECO:0000256" key="4">
    <source>
        <dbReference type="ARBA" id="ARBA00023136"/>
    </source>
</evidence>
<feature type="region of interest" description="Disordered" evidence="5">
    <location>
        <begin position="544"/>
        <end position="653"/>
    </location>
</feature>
<gene>
    <name evidence="7" type="ORF">UBRO_08259</name>
</gene>
<comment type="subcellular location">
    <subcellularLocation>
        <location evidence="1">Membrane</location>
        <topology evidence="1">Multi-pass membrane protein</topology>
    </subcellularLocation>
</comment>
<reference evidence="8" key="1">
    <citation type="submission" date="2016-04" db="EMBL/GenBank/DDBJ databases">
        <authorList>
            <person name="Guldener U."/>
            <person name="Guldener U."/>
        </authorList>
    </citation>
    <scope>NUCLEOTIDE SEQUENCE [LARGE SCALE GENOMIC DNA]</scope>
    <source>
        <strain evidence="8">UB2112</strain>
    </source>
</reference>
<feature type="transmembrane region" description="Helical" evidence="6">
    <location>
        <begin position="240"/>
        <end position="261"/>
    </location>
</feature>
<dbReference type="GO" id="GO:0015086">
    <property type="term" value="F:cadmium ion transmembrane transporter activity"/>
    <property type="evidence" value="ECO:0007669"/>
    <property type="project" value="TreeGrafter"/>
</dbReference>
<feature type="transmembrane region" description="Helical" evidence="6">
    <location>
        <begin position="132"/>
        <end position="151"/>
    </location>
</feature>
<evidence type="ECO:0000256" key="3">
    <source>
        <dbReference type="ARBA" id="ARBA00022989"/>
    </source>
</evidence>
<proteinExistence type="predicted"/>
<sequence length="693" mass="75039">MATSTPASEQQMESTPSLTFKQRICSHWRNTIRVVRRHIYFLGPGIVASVAYADPGNWATDLQAGSEFGYALLFIVLLTGCFAVFIQILSCRVGVVTNTDLARQCRMLILKEDRLGNPTRHRISWPRLRRWGLLYPLYVIAEGAIVATELAELTGSAIALNLLFPAIPLWAGILITSVDVILILFLYKPPPNGSFRLLEGMIAILVFVVLSCFIVLLVRIKPVWQHVFRGYLPSHHVVQSGALYVSVGILGATVMPHAIILGSHFASIDRLPSIGTKPGHYTSDHDDDSINQTPAVAQDQTRWAVITSLSRMFAPNPQIKAQVIRLSPVVRSLISQRTNPTPATVHPDSESLSRSQRRNRFTPDPLPPRTLSNIRIHIKHASVDIGMCLVSFAIVINSAILIVAAAAFYYTDTNNPAGSGQVIVASLYDAFYLLKDRLGSLAAVLFAVALLAAGQSASITVTLAGQLVSEGFINWRTDPFIRRILTRLVAIVPSLTVSLAVGKDGLDEMLVASQVALSIALPFVLLPLIIVTGSKVRMTAVQLDTPQSGEREGEGEASVASSVRSSVERPRGEGMGAEEGGGKQRPGLNRDASTSVNLAVIETLPRQSTSQPEERLGEQSKKTATTPQAEPVGETSSTEPQATNASAQTDEVTAGKKSQCFASAWYVQVVAYAIFAVIVVADVYVLITTFMDT</sequence>
<evidence type="ECO:0000313" key="7">
    <source>
        <dbReference type="EMBL" id="SAM85671.1"/>
    </source>
</evidence>
<dbReference type="GO" id="GO:0005384">
    <property type="term" value="F:manganese ion transmembrane transporter activity"/>
    <property type="evidence" value="ECO:0007669"/>
    <property type="project" value="TreeGrafter"/>
</dbReference>
<keyword evidence="3 6" id="KW-1133">Transmembrane helix</keyword>
<feature type="transmembrane region" description="Helical" evidence="6">
    <location>
        <begin position="665"/>
        <end position="687"/>
    </location>
</feature>
<evidence type="ECO:0000256" key="5">
    <source>
        <dbReference type="SAM" id="MobiDB-lite"/>
    </source>
</evidence>
<feature type="transmembrane region" description="Helical" evidence="6">
    <location>
        <begin position="197"/>
        <end position="220"/>
    </location>
</feature>
<dbReference type="GO" id="GO:0030026">
    <property type="term" value="P:intracellular manganese ion homeostasis"/>
    <property type="evidence" value="ECO:0007669"/>
    <property type="project" value="TreeGrafter"/>
</dbReference>